<dbReference type="EMBL" id="JARQZJ010000091">
    <property type="protein sequence ID" value="KAK9883445.1"/>
    <property type="molecule type" value="Genomic_DNA"/>
</dbReference>
<comment type="caution">
    <text evidence="2">The sequence shown here is derived from an EMBL/GenBank/DDBJ whole genome shotgun (WGS) entry which is preliminary data.</text>
</comment>
<evidence type="ECO:0000256" key="1">
    <source>
        <dbReference type="SAM" id="MobiDB-lite"/>
    </source>
</evidence>
<proteinExistence type="predicted"/>
<gene>
    <name evidence="2" type="ORF">WA026_001622</name>
</gene>
<feature type="compositionally biased region" description="Acidic residues" evidence="1">
    <location>
        <begin position="8"/>
        <end position="18"/>
    </location>
</feature>
<feature type="compositionally biased region" description="Polar residues" evidence="1">
    <location>
        <begin position="19"/>
        <end position="28"/>
    </location>
</feature>
<evidence type="ECO:0000313" key="3">
    <source>
        <dbReference type="Proteomes" id="UP001431783"/>
    </source>
</evidence>
<accession>A0AAW1UTZ7</accession>
<sequence>MEPKDESYCLEEVEEDTEGSFQSCSSITSNDTNDVTINQVDETRNEIRLDEENERINHMSQQLMLLGRRQILNNLSYHSLPNIDLPPSPQRDELNGEEFRISYLLGQGDNGILENFWRNINQNIVFYITLDLWITIKGNTIYLEAVSVN</sequence>
<feature type="region of interest" description="Disordered" evidence="1">
    <location>
        <begin position="1"/>
        <end position="28"/>
    </location>
</feature>
<dbReference type="AlphaFoldDB" id="A0AAW1UTZ7"/>
<protein>
    <submittedName>
        <fullName evidence="2">Uncharacterized protein</fullName>
    </submittedName>
</protein>
<reference evidence="2 3" key="1">
    <citation type="submission" date="2023-03" db="EMBL/GenBank/DDBJ databases">
        <title>Genome insight into feeding habits of ladybird beetles.</title>
        <authorList>
            <person name="Li H.-S."/>
            <person name="Huang Y.-H."/>
            <person name="Pang H."/>
        </authorList>
    </citation>
    <scope>NUCLEOTIDE SEQUENCE [LARGE SCALE GENOMIC DNA]</scope>
    <source>
        <strain evidence="2">SYSU_2023b</strain>
        <tissue evidence="2">Whole body</tissue>
    </source>
</reference>
<name>A0AAW1UTZ7_9CUCU</name>
<organism evidence="2 3">
    <name type="scientific">Henosepilachna vigintioctopunctata</name>
    <dbReference type="NCBI Taxonomy" id="420089"/>
    <lineage>
        <taxon>Eukaryota</taxon>
        <taxon>Metazoa</taxon>
        <taxon>Ecdysozoa</taxon>
        <taxon>Arthropoda</taxon>
        <taxon>Hexapoda</taxon>
        <taxon>Insecta</taxon>
        <taxon>Pterygota</taxon>
        <taxon>Neoptera</taxon>
        <taxon>Endopterygota</taxon>
        <taxon>Coleoptera</taxon>
        <taxon>Polyphaga</taxon>
        <taxon>Cucujiformia</taxon>
        <taxon>Coccinelloidea</taxon>
        <taxon>Coccinellidae</taxon>
        <taxon>Epilachninae</taxon>
        <taxon>Epilachnini</taxon>
        <taxon>Henosepilachna</taxon>
    </lineage>
</organism>
<dbReference type="Proteomes" id="UP001431783">
    <property type="component" value="Unassembled WGS sequence"/>
</dbReference>
<keyword evidence="3" id="KW-1185">Reference proteome</keyword>
<evidence type="ECO:0000313" key="2">
    <source>
        <dbReference type="EMBL" id="KAK9883445.1"/>
    </source>
</evidence>